<organism evidence="3 4">
    <name type="scientific">Rhodococcus coprophilus</name>
    <dbReference type="NCBI Taxonomy" id="38310"/>
    <lineage>
        <taxon>Bacteria</taxon>
        <taxon>Bacillati</taxon>
        <taxon>Actinomycetota</taxon>
        <taxon>Actinomycetes</taxon>
        <taxon>Mycobacteriales</taxon>
        <taxon>Nocardiaceae</taxon>
        <taxon>Rhodococcus</taxon>
    </lineage>
</organism>
<dbReference type="KEGG" id="rcr:NCTC10994_03595"/>
<dbReference type="Gene3D" id="1.10.1780.10">
    <property type="entry name" value="Clp, N-terminal domain"/>
    <property type="match status" value="2"/>
</dbReference>
<dbReference type="STRING" id="1219011.GCA_001895045_03897"/>
<accession>A0A2X4UNW6</accession>
<dbReference type="GO" id="GO:0005524">
    <property type="term" value="F:ATP binding"/>
    <property type="evidence" value="ECO:0007669"/>
    <property type="project" value="UniProtKB-KW"/>
</dbReference>
<dbReference type="PROSITE" id="PS51903">
    <property type="entry name" value="CLP_R"/>
    <property type="match status" value="1"/>
</dbReference>
<name>A0A2X4UNW6_9NOCA</name>
<evidence type="ECO:0000313" key="4">
    <source>
        <dbReference type="Proteomes" id="UP000249091"/>
    </source>
</evidence>
<dbReference type="AlphaFoldDB" id="A0A2X4UNW6"/>
<feature type="domain" description="Clp R" evidence="2">
    <location>
        <begin position="2"/>
        <end position="191"/>
    </location>
</feature>
<dbReference type="InterPro" id="IPR004176">
    <property type="entry name" value="Clp_R_N"/>
</dbReference>
<dbReference type="Pfam" id="PF02861">
    <property type="entry name" value="Clp_N"/>
    <property type="match status" value="1"/>
</dbReference>
<dbReference type="Proteomes" id="UP000249091">
    <property type="component" value="Chromosome 1"/>
</dbReference>
<dbReference type="EMBL" id="LS483468">
    <property type="protein sequence ID" value="SQI37328.1"/>
    <property type="molecule type" value="Genomic_DNA"/>
</dbReference>
<gene>
    <name evidence="3" type="primary">clpC_3</name>
    <name evidence="3" type="ORF">NCTC10994_03595</name>
</gene>
<proteinExistence type="predicted"/>
<keyword evidence="3" id="KW-0378">Hydrolase</keyword>
<keyword evidence="1" id="KW-0677">Repeat</keyword>
<keyword evidence="3" id="KW-0645">Protease</keyword>
<keyword evidence="4" id="KW-1185">Reference proteome</keyword>
<evidence type="ECO:0000256" key="1">
    <source>
        <dbReference type="PROSITE-ProRule" id="PRU01251"/>
    </source>
</evidence>
<dbReference type="SUPFAM" id="SSF81923">
    <property type="entry name" value="Double Clp-N motif"/>
    <property type="match status" value="2"/>
</dbReference>
<sequence length="192" mass="20263">MFERFADSARSAVVAAQSEAKRLGEPRIHASHLLLGTAVSADEPLRTLLADAGLTLDALRSDCAAEASGDALGADDAAALDAIGIDLDAVKSRLEESFGEGVLDPDPSGAEGAGRKNLWGRLGRIPFDKGAKKALELSLREAVARHERVIRAEHVLLGLLRGDDPSIAALVTPHIGRDELRQRVIDHLDAAA</sequence>
<dbReference type="GO" id="GO:0006508">
    <property type="term" value="P:proteolysis"/>
    <property type="evidence" value="ECO:0007669"/>
    <property type="project" value="UniProtKB-KW"/>
</dbReference>
<evidence type="ECO:0000313" key="3">
    <source>
        <dbReference type="EMBL" id="SQI37328.1"/>
    </source>
</evidence>
<evidence type="ECO:0000259" key="2">
    <source>
        <dbReference type="PROSITE" id="PS51903"/>
    </source>
</evidence>
<dbReference type="InterPro" id="IPR036628">
    <property type="entry name" value="Clp_N_dom_sf"/>
</dbReference>
<dbReference type="RefSeq" id="WP_072704696.1">
    <property type="nucleotide sequence ID" value="NZ_JAFBBL010000001.1"/>
</dbReference>
<dbReference type="GO" id="GO:0008233">
    <property type="term" value="F:peptidase activity"/>
    <property type="evidence" value="ECO:0007669"/>
    <property type="project" value="UniProtKB-KW"/>
</dbReference>
<keyword evidence="3" id="KW-0547">Nucleotide-binding</keyword>
<reference evidence="3 4" key="1">
    <citation type="submission" date="2018-06" db="EMBL/GenBank/DDBJ databases">
        <authorList>
            <consortium name="Pathogen Informatics"/>
            <person name="Doyle S."/>
        </authorList>
    </citation>
    <scope>NUCLEOTIDE SEQUENCE [LARGE SCALE GENOMIC DNA]</scope>
    <source>
        <strain evidence="3 4">NCTC10994</strain>
    </source>
</reference>
<protein>
    <submittedName>
        <fullName evidence="3">ATP-dependent Clp protease ATP-binding subunit</fullName>
    </submittedName>
</protein>
<keyword evidence="3" id="KW-0067">ATP-binding</keyword>